<dbReference type="Proteomes" id="UP001595908">
    <property type="component" value="Unassembled WGS sequence"/>
</dbReference>
<proteinExistence type="predicted"/>
<dbReference type="RefSeq" id="WP_033300512.1">
    <property type="nucleotide sequence ID" value="NZ_JBFAGR010000036.1"/>
</dbReference>
<accession>A0ABV9VFB2</accession>
<sequence>MEWGTLIATLGGGLIAIAGTVLADRLRTRQEHRRGLQARRRDVYTEFIAAAGAAHTELRRLAQSGTEATDLEEASRLALTDARIYEVRERLFLDASAQIAGTGQTMFEHLRALRKTVAAGAGISTPAFHDIYHPYLDAVWAYREAVRNELEGPALTPTDFGWSAWDGRERCPHCGHRGADTAPEQP</sequence>
<evidence type="ECO:0000313" key="2">
    <source>
        <dbReference type="Proteomes" id="UP001595908"/>
    </source>
</evidence>
<dbReference type="EMBL" id="JBHSJE010000008">
    <property type="protein sequence ID" value="MFC4981853.1"/>
    <property type="molecule type" value="Genomic_DNA"/>
</dbReference>
<evidence type="ECO:0000313" key="1">
    <source>
        <dbReference type="EMBL" id="MFC4981853.1"/>
    </source>
</evidence>
<dbReference type="GeneID" id="31233787"/>
<reference evidence="2" key="1">
    <citation type="journal article" date="2019" name="Int. J. Syst. Evol. Microbiol.">
        <title>The Global Catalogue of Microorganisms (GCM) 10K type strain sequencing project: providing services to taxonomists for standard genome sequencing and annotation.</title>
        <authorList>
            <consortium name="The Broad Institute Genomics Platform"/>
            <consortium name="The Broad Institute Genome Sequencing Center for Infectious Disease"/>
            <person name="Wu L."/>
            <person name="Ma J."/>
        </authorList>
    </citation>
    <scope>NUCLEOTIDE SEQUENCE [LARGE SCALE GENOMIC DNA]</scope>
    <source>
        <strain evidence="2">ICMP 257</strain>
    </source>
</reference>
<organism evidence="1 2">
    <name type="scientific">Streptomyces atroolivaceus</name>
    <dbReference type="NCBI Taxonomy" id="66869"/>
    <lineage>
        <taxon>Bacteria</taxon>
        <taxon>Bacillati</taxon>
        <taxon>Actinomycetota</taxon>
        <taxon>Actinomycetes</taxon>
        <taxon>Kitasatosporales</taxon>
        <taxon>Streptomycetaceae</taxon>
        <taxon>Streptomyces</taxon>
    </lineage>
</organism>
<comment type="caution">
    <text evidence="1">The sequence shown here is derived from an EMBL/GenBank/DDBJ whole genome shotgun (WGS) entry which is preliminary data.</text>
</comment>
<gene>
    <name evidence="1" type="ORF">ACFPL4_26490</name>
</gene>
<keyword evidence="2" id="KW-1185">Reference proteome</keyword>
<name>A0ABV9VFB2_STRAZ</name>
<protein>
    <submittedName>
        <fullName evidence="1">CchlQ</fullName>
    </submittedName>
</protein>